<dbReference type="EMBL" id="CAJNJA010007519">
    <property type="protein sequence ID" value="CAE7225722.1"/>
    <property type="molecule type" value="Genomic_DNA"/>
</dbReference>
<proteinExistence type="predicted"/>
<name>A0A812K8H8_9DINO</name>
<sequence length="66" mass="6992">MMIEMASSNRMSSTQWPIALPIQTRTSCGSSWTATGQATSACETSARTMLSSGLNFELSAAQTSRA</sequence>
<feature type="non-terminal residue" evidence="1">
    <location>
        <position position="66"/>
    </location>
</feature>
<protein>
    <submittedName>
        <fullName evidence="1">Uncharacterized protein</fullName>
    </submittedName>
</protein>
<dbReference type="AlphaFoldDB" id="A0A812K8H8"/>
<accession>A0A812K8H8</accession>
<evidence type="ECO:0000313" key="1">
    <source>
        <dbReference type="EMBL" id="CAE7225722.1"/>
    </source>
</evidence>
<keyword evidence="2" id="KW-1185">Reference proteome</keyword>
<comment type="caution">
    <text evidence="1">The sequence shown here is derived from an EMBL/GenBank/DDBJ whole genome shotgun (WGS) entry which is preliminary data.</text>
</comment>
<dbReference type="OrthoDB" id="10360661at2759"/>
<gene>
    <name evidence="1" type="ORF">SNEC2469_LOCUS3171</name>
</gene>
<dbReference type="Proteomes" id="UP000601435">
    <property type="component" value="Unassembled WGS sequence"/>
</dbReference>
<evidence type="ECO:0000313" key="2">
    <source>
        <dbReference type="Proteomes" id="UP000601435"/>
    </source>
</evidence>
<reference evidence="1" key="1">
    <citation type="submission" date="2021-02" db="EMBL/GenBank/DDBJ databases">
        <authorList>
            <person name="Dougan E. K."/>
            <person name="Rhodes N."/>
            <person name="Thang M."/>
            <person name="Chan C."/>
        </authorList>
    </citation>
    <scope>NUCLEOTIDE SEQUENCE</scope>
</reference>
<organism evidence="1 2">
    <name type="scientific">Symbiodinium necroappetens</name>
    <dbReference type="NCBI Taxonomy" id="1628268"/>
    <lineage>
        <taxon>Eukaryota</taxon>
        <taxon>Sar</taxon>
        <taxon>Alveolata</taxon>
        <taxon>Dinophyceae</taxon>
        <taxon>Suessiales</taxon>
        <taxon>Symbiodiniaceae</taxon>
        <taxon>Symbiodinium</taxon>
    </lineage>
</organism>